<protein>
    <submittedName>
        <fullName evidence="2">Uncharacterized protein</fullName>
    </submittedName>
</protein>
<gene>
    <name evidence="2" type="ORF">ALC60_02373</name>
</gene>
<keyword evidence="1" id="KW-0175">Coiled coil</keyword>
<dbReference type="Proteomes" id="UP000075809">
    <property type="component" value="Unassembled WGS sequence"/>
</dbReference>
<evidence type="ECO:0000256" key="1">
    <source>
        <dbReference type="SAM" id="Coils"/>
    </source>
</evidence>
<feature type="coiled-coil region" evidence="1">
    <location>
        <begin position="197"/>
        <end position="231"/>
    </location>
</feature>
<name>A0A151XED3_9HYME</name>
<dbReference type="AlphaFoldDB" id="A0A151XED3"/>
<evidence type="ECO:0000313" key="2">
    <source>
        <dbReference type="EMBL" id="KYQ58725.1"/>
    </source>
</evidence>
<evidence type="ECO:0000313" key="3">
    <source>
        <dbReference type="Proteomes" id="UP000075809"/>
    </source>
</evidence>
<proteinExistence type="predicted"/>
<accession>A0A151XED3</accession>
<keyword evidence="3" id="KW-1185">Reference proteome</keyword>
<reference evidence="2 3" key="1">
    <citation type="submission" date="2015-09" db="EMBL/GenBank/DDBJ databases">
        <title>Trachymyrmex zeteki WGS genome.</title>
        <authorList>
            <person name="Nygaard S."/>
            <person name="Hu H."/>
            <person name="Boomsma J."/>
            <person name="Zhang G."/>
        </authorList>
    </citation>
    <scope>NUCLEOTIDE SEQUENCE [LARGE SCALE GENOMIC DNA]</scope>
    <source>
        <strain evidence="2">Tzet28-1</strain>
        <tissue evidence="2">Whole body</tissue>
    </source>
</reference>
<sequence length="470" mass="55209">MDRENQESHDDPQFVKVLVTCLKMEIATMKESLDANTDEIRQLKITIRSELNKRKELKGKIAQMNNIKLILNDTLIKLRTNINEISDTSETMKANADDQYKLNQLRSQEYQDIVDEYKKTWHKYRAIYEEFPLAKARNAAKINLEKLKINYMVMSYKKAEMMTIIKQRRRINWIRTRCKIIEFATMMLERLKLDEKFTKLKINVKHHRKELQSIESELQVLHKKEEDQKRQRKQKMLEMAPPKINIPFREIYAQNQMRAKVQRQVSVQESFDDVEVIHDNNYTLPAVEMDVSDSKNTIVSEKADAHAISVTLDADPSAEKVILIDNDVEMKEIHHEDTQKSQESFKMQPSFRTKESSLKHSAANNTQDEIEAKRIRLQRQESKKSINKITTPQPSVIVERMDWKSPLSVPKIKKIETIHYNIKPLVSVPKPIQRTPVIASSMFFPMQYEYCESNISSVDQDFLSKGCNYN</sequence>
<organism evidence="2 3">
    <name type="scientific">Mycetomoellerius zeteki</name>
    <dbReference type="NCBI Taxonomy" id="64791"/>
    <lineage>
        <taxon>Eukaryota</taxon>
        <taxon>Metazoa</taxon>
        <taxon>Ecdysozoa</taxon>
        <taxon>Arthropoda</taxon>
        <taxon>Hexapoda</taxon>
        <taxon>Insecta</taxon>
        <taxon>Pterygota</taxon>
        <taxon>Neoptera</taxon>
        <taxon>Endopterygota</taxon>
        <taxon>Hymenoptera</taxon>
        <taxon>Apocrita</taxon>
        <taxon>Aculeata</taxon>
        <taxon>Formicoidea</taxon>
        <taxon>Formicidae</taxon>
        <taxon>Myrmicinae</taxon>
        <taxon>Mycetomoellerius</taxon>
    </lineage>
</organism>
<feature type="coiled-coil region" evidence="1">
    <location>
        <begin position="40"/>
        <end position="67"/>
    </location>
</feature>
<dbReference type="EMBL" id="KQ982254">
    <property type="protein sequence ID" value="KYQ58725.1"/>
    <property type="molecule type" value="Genomic_DNA"/>
</dbReference>